<proteinExistence type="predicted"/>
<gene>
    <name evidence="1" type="ORF">Asulf_01828</name>
</gene>
<evidence type="ECO:0000313" key="1">
    <source>
        <dbReference type="EMBL" id="AGK61799.1"/>
    </source>
</evidence>
<dbReference type="Proteomes" id="UP000013307">
    <property type="component" value="Chromosome"/>
</dbReference>
<accession>N0BDU3</accession>
<dbReference type="OrthoDB" id="124543at2157"/>
<dbReference type="eggNOG" id="arCOG00535">
    <property type="taxonomic scope" value="Archaea"/>
</dbReference>
<organism evidence="1 2">
    <name type="scientific">Archaeoglobus sulfaticallidus PM70-1</name>
    <dbReference type="NCBI Taxonomy" id="387631"/>
    <lineage>
        <taxon>Archaea</taxon>
        <taxon>Methanobacteriati</taxon>
        <taxon>Methanobacteriota</taxon>
        <taxon>Archaeoglobi</taxon>
        <taxon>Archaeoglobales</taxon>
        <taxon>Archaeoglobaceae</taxon>
        <taxon>Archaeoglobus</taxon>
    </lineage>
</organism>
<dbReference type="HOGENOM" id="CLU_114601_9_3_2"/>
<dbReference type="SUPFAM" id="SSF54285">
    <property type="entry name" value="MoaD/ThiS"/>
    <property type="match status" value="1"/>
</dbReference>
<dbReference type="Gene3D" id="3.10.20.30">
    <property type="match status" value="1"/>
</dbReference>
<dbReference type="Pfam" id="PF21965">
    <property type="entry name" value="SAMP2"/>
    <property type="match status" value="1"/>
</dbReference>
<dbReference type="InterPro" id="IPR053834">
    <property type="entry name" value="SAMP2_halobacteria"/>
</dbReference>
<dbReference type="InterPro" id="IPR012675">
    <property type="entry name" value="Beta-grasp_dom_sf"/>
</dbReference>
<dbReference type="STRING" id="387631.Asulf_01828"/>
<dbReference type="AlphaFoldDB" id="N0BDU3"/>
<dbReference type="InterPro" id="IPR053833">
    <property type="entry name" value="SAMP2"/>
</dbReference>
<dbReference type="InterPro" id="IPR016155">
    <property type="entry name" value="Mopterin_synth/thiamin_S_b"/>
</dbReference>
<evidence type="ECO:0000313" key="2">
    <source>
        <dbReference type="Proteomes" id="UP000013307"/>
    </source>
</evidence>
<dbReference type="NCBIfam" id="NF041919">
    <property type="entry name" value="SAMP2"/>
    <property type="match status" value="1"/>
</dbReference>
<dbReference type="GeneID" id="15393463"/>
<sequence>MKVKVKVSLVGFEPKEKELILEENSTYLDILNIFSINPESVLILKDGSPVPLDDVVEEGEIKIMKVISGG</sequence>
<dbReference type="KEGG" id="ast:Asulf_01828"/>
<reference evidence="1 2" key="1">
    <citation type="journal article" date="2013" name="Genome Announc.">
        <title>Complete Genome Sequence of the Thermophilic and Facultatively Chemolithoautotrophic Sulfate Reducer Archaeoglobus sulfaticallidus Strain PM70-1T.</title>
        <authorList>
            <person name="Stokke R."/>
            <person name="Hocking W.P."/>
            <person name="Steinsbu B.O."/>
            <person name="Steen I.H."/>
        </authorList>
    </citation>
    <scope>NUCLEOTIDE SEQUENCE [LARGE SCALE GENOMIC DNA]</scope>
    <source>
        <strain evidence="1">PM70-1</strain>
    </source>
</reference>
<keyword evidence="2" id="KW-1185">Reference proteome</keyword>
<dbReference type="EMBL" id="CP005290">
    <property type="protein sequence ID" value="AGK61799.1"/>
    <property type="molecule type" value="Genomic_DNA"/>
</dbReference>
<name>N0BDU3_9EURY</name>
<protein>
    <submittedName>
        <fullName evidence="1">Sulfur transfer protein involved in thiamine biosynthesis</fullName>
    </submittedName>
</protein>
<dbReference type="RefSeq" id="WP_015591397.1">
    <property type="nucleotide sequence ID" value="NC_021169.1"/>
</dbReference>